<protein>
    <recommendedName>
        <fullName evidence="3">ABM domain-containing protein</fullName>
    </recommendedName>
</protein>
<evidence type="ECO:0000313" key="2">
    <source>
        <dbReference type="Proteomes" id="UP000321328"/>
    </source>
</evidence>
<dbReference type="Gene3D" id="3.30.70.100">
    <property type="match status" value="1"/>
</dbReference>
<proteinExistence type="predicted"/>
<keyword evidence="2" id="KW-1185">Reference proteome</keyword>
<sequence>MSSVMAVFDFHGESEQLAAQYDAAIRKVVAVSSARPVVHLAVPREYGFMVVDVWSSEETLRAFEQSEDFRRVLREAGLPEPRVRVYPLHNLGWPVDAMPLYR</sequence>
<dbReference type="OrthoDB" id="1550900at2"/>
<dbReference type="SUPFAM" id="SSF54909">
    <property type="entry name" value="Dimeric alpha+beta barrel"/>
    <property type="match status" value="1"/>
</dbReference>
<name>A0A511D7A7_9PSEU</name>
<comment type="caution">
    <text evidence="1">The sequence shown here is derived from an EMBL/GenBank/DDBJ whole genome shotgun (WGS) entry which is preliminary data.</text>
</comment>
<dbReference type="Proteomes" id="UP000321328">
    <property type="component" value="Unassembled WGS sequence"/>
</dbReference>
<evidence type="ECO:0000313" key="1">
    <source>
        <dbReference type="EMBL" id="GEL18838.1"/>
    </source>
</evidence>
<organism evidence="1 2">
    <name type="scientific">Pseudonocardia asaccharolytica DSM 44247 = NBRC 16224</name>
    <dbReference type="NCBI Taxonomy" id="1123024"/>
    <lineage>
        <taxon>Bacteria</taxon>
        <taxon>Bacillati</taxon>
        <taxon>Actinomycetota</taxon>
        <taxon>Actinomycetes</taxon>
        <taxon>Pseudonocardiales</taxon>
        <taxon>Pseudonocardiaceae</taxon>
        <taxon>Pseudonocardia</taxon>
    </lineage>
</organism>
<dbReference type="AlphaFoldDB" id="A0A511D7A7"/>
<dbReference type="STRING" id="1123024.GCA_000423625_01727"/>
<accession>A0A511D7A7</accession>
<reference evidence="1 2" key="1">
    <citation type="submission" date="2019-07" db="EMBL/GenBank/DDBJ databases">
        <title>Whole genome shotgun sequence of Pseudonocardia asaccharolytica NBRC 16224.</title>
        <authorList>
            <person name="Hosoyama A."/>
            <person name="Uohara A."/>
            <person name="Ohji S."/>
            <person name="Ichikawa N."/>
        </authorList>
    </citation>
    <scope>NUCLEOTIDE SEQUENCE [LARGE SCALE GENOMIC DNA]</scope>
    <source>
        <strain evidence="1 2">NBRC 16224</strain>
    </source>
</reference>
<evidence type="ECO:0008006" key="3">
    <source>
        <dbReference type="Google" id="ProtNLM"/>
    </source>
</evidence>
<dbReference type="InterPro" id="IPR011008">
    <property type="entry name" value="Dimeric_a/b-barrel"/>
</dbReference>
<dbReference type="EMBL" id="BJVI01000026">
    <property type="protein sequence ID" value="GEL18838.1"/>
    <property type="molecule type" value="Genomic_DNA"/>
</dbReference>
<gene>
    <name evidence="1" type="ORF">PA7_26750</name>
</gene>
<dbReference type="RefSeq" id="WP_037056342.1">
    <property type="nucleotide sequence ID" value="NZ_AUII01000005.1"/>
</dbReference>